<sequence length="101" mass="10341">MNTHSAQSPSATPNASIIELLGMALDQIYAANAAAAVLAERLAHVMPTGAVEEINSLLAAGGHYEAGHDHESALECLVGSLSRRADALAAAITATHEAVRL</sequence>
<accession>A0A9D7FKL7</accession>
<evidence type="ECO:0000313" key="1">
    <source>
        <dbReference type="EMBL" id="MBK7423581.1"/>
    </source>
</evidence>
<dbReference type="EMBL" id="JADJNC010000016">
    <property type="protein sequence ID" value="MBK7423581.1"/>
    <property type="molecule type" value="Genomic_DNA"/>
</dbReference>
<name>A0A9D7FKL7_9RHOO</name>
<reference evidence="1" key="1">
    <citation type="submission" date="2020-10" db="EMBL/GenBank/DDBJ databases">
        <title>Connecting structure to function with the recovery of over 1000 high-quality activated sludge metagenome-assembled genomes encoding full-length rRNA genes using long-read sequencing.</title>
        <authorList>
            <person name="Singleton C.M."/>
            <person name="Petriglieri F."/>
            <person name="Kristensen J.M."/>
            <person name="Kirkegaard R.H."/>
            <person name="Michaelsen T.Y."/>
            <person name="Andersen M.H."/>
            <person name="Karst S.M."/>
            <person name="Dueholm M.S."/>
            <person name="Nielsen P.H."/>
            <person name="Albertsen M."/>
        </authorList>
    </citation>
    <scope>NUCLEOTIDE SEQUENCE</scope>
    <source>
        <strain evidence="1">EsbW_18-Q3-R4-48_MAXAC.044</strain>
    </source>
</reference>
<dbReference type="Proteomes" id="UP000886602">
    <property type="component" value="Unassembled WGS sequence"/>
</dbReference>
<organism evidence="1 2">
    <name type="scientific">Candidatus Propionivibrio dominans</name>
    <dbReference type="NCBI Taxonomy" id="2954373"/>
    <lineage>
        <taxon>Bacteria</taxon>
        <taxon>Pseudomonadati</taxon>
        <taxon>Pseudomonadota</taxon>
        <taxon>Betaproteobacteria</taxon>
        <taxon>Rhodocyclales</taxon>
        <taxon>Rhodocyclaceae</taxon>
        <taxon>Propionivibrio</taxon>
    </lineage>
</organism>
<protein>
    <submittedName>
        <fullName evidence="1">Uncharacterized protein</fullName>
    </submittedName>
</protein>
<evidence type="ECO:0000313" key="2">
    <source>
        <dbReference type="Proteomes" id="UP000886602"/>
    </source>
</evidence>
<dbReference type="AlphaFoldDB" id="A0A9D7FKL7"/>
<comment type="caution">
    <text evidence="1">The sequence shown here is derived from an EMBL/GenBank/DDBJ whole genome shotgun (WGS) entry which is preliminary data.</text>
</comment>
<proteinExistence type="predicted"/>
<gene>
    <name evidence="1" type="ORF">IPJ48_11030</name>
</gene>